<dbReference type="InterPro" id="IPR011625">
    <property type="entry name" value="A2M_N_BRD"/>
</dbReference>
<gene>
    <name evidence="11" type="primary">cd109</name>
    <name evidence="11" type="ORF">DAT39_018095</name>
</gene>
<dbReference type="Gene3D" id="2.60.120.1540">
    <property type="match status" value="1"/>
</dbReference>
<dbReference type="OrthoDB" id="9998011at2759"/>
<dbReference type="InterPro" id="IPR041813">
    <property type="entry name" value="A2M_TED"/>
</dbReference>
<dbReference type="InterPro" id="IPR002890">
    <property type="entry name" value="MG2"/>
</dbReference>
<keyword evidence="12" id="KW-1185">Reference proteome</keyword>
<dbReference type="Pfam" id="PF01835">
    <property type="entry name" value="MG2"/>
    <property type="match status" value="1"/>
</dbReference>
<dbReference type="Gene3D" id="6.20.50.160">
    <property type="match status" value="1"/>
</dbReference>
<sequence>MRLRRINGPVSHFHDDWNFHSFFWSTKQTKIPENSSSSSSFKLIVKGYIGETLVFSNSTLLQYSPKNVSILLQTDKAKYKPGQAVKIRALVLTPNGKPCNKQIDIAIMDSRQNLIHQWLAVDTLLGETDKEYQLSQNPPLGMWSIIATVNGVTQEKMFTVSPYVLPKFEVLLKAPDVLYYEENLSYTVTAQYINGNPVAGKMNVVYVHGHRGIAKYYEELTMVDGTAELSFDVSSLYQKSPDYRSLVYEEFVPTDYINITVQVTELLTGVTYNCSAWVSVTMDKYNLEFQQYPFTVKPSLDFSAQLRLSTYNRRPLTAEEQSRNVTLTVKQQQLSPWMFGLENPGNFEPNNYSHLEFESADYPYPDENISVTILQLSVPADGVIPFQIKLSDNVTILTIEAQYGGITKSLQLYTGYSSPSRSYIQLRSKSSPQIGQSLYMTLESSFPLTEFHYMVTSRGQVVAAGTVTSSNFSLSPDLSWAPRANVLVYCVYPDGEIVNDVLDISFTKILQNNVSVNWTKEQAEPEDSVQLSISVAEPRSLVGILIVEKASQDSERSNSFTEKKVLEELASYTTDVMPPDRMEISSPYSVFMISGITVLTDANLNVENTYARPEFPLTLTVPDSMTSWVATAIVISENLGLGLSAPAELRVSKDFFVSLNLPAYLIRGELLLLEVNLFNYMDMDLEVLVTVDESSMFEIVTSADKHVFQFANEEQFSSIFSQRFSCLFIKLGSFISDHMKQPEGSRQTFTQTLFLEFDSKKQSLSREVEFLFPSAAVPGSLSAQVTAVGDILGPSISGLDSLIQMPYGCGEQNMINFAPNVYVLQYLRKLGHTDEKTQVKALSYLKQGYERELSYQRVDGSFSAFGDSDPSGSTWLSAFVLRCFLQAQQFMLIDTAILLRTRNWLWAQQKVDGSFAEPGRVIHTELQGGLDGEASLTAYVLVALLEDVEYRSTYDSQISSAMNYLTSRLSQGISSNYSLCLVTYALSLAKSPSAVIALDELMNRAQIHDGIPMWSTGVSGMSELWQPRSADIEMASYTLLSLYILGNVEQALSLMKWLSRQRNHLGGYGSTQDTVIALQALSAFVSLSSTEQINLNITVTMQMTTVATFIIDRTNYLLHQYQEIEPEKHLKLQMSAVGKGFALFQLTAFYNVETQELLRRRSHTCEAFDLYIYVMDYGMYNVKLGICFRLCEDQVINQTGMAILDVGLLTGFSLAQSSVPINDLVRKVETYPGKVILYLDSVTKDETCVEVPTTMEFKVVGIQEAVVTIYDYYEPTRRTMGTYTSKIREDMSFCVFCGKDCSQCEDFGSTVFD</sequence>
<evidence type="ECO:0000256" key="7">
    <source>
        <dbReference type="ARBA" id="ARBA00023180"/>
    </source>
</evidence>
<dbReference type="Gene3D" id="2.60.40.1930">
    <property type="match status" value="3"/>
</dbReference>
<dbReference type="InterPro" id="IPR008930">
    <property type="entry name" value="Terpenoid_cyclase/PrenylTrfase"/>
</dbReference>
<dbReference type="PANTHER" id="PTHR11412">
    <property type="entry name" value="MACROGLOBULIN / COMPLEMENT"/>
    <property type="match status" value="1"/>
</dbReference>
<dbReference type="FunFam" id="1.50.10.20:FF:000001">
    <property type="entry name" value="CD109 isoform 1"/>
    <property type="match status" value="1"/>
</dbReference>
<dbReference type="Pfam" id="PF07678">
    <property type="entry name" value="TED_complement"/>
    <property type="match status" value="1"/>
</dbReference>
<dbReference type="SMART" id="SM01419">
    <property type="entry name" value="Thiol-ester_cl"/>
    <property type="match status" value="1"/>
</dbReference>
<organism evidence="11 12">
    <name type="scientific">Clarias magur</name>
    <name type="common">Asian catfish</name>
    <name type="synonym">Macropteronotus magur</name>
    <dbReference type="NCBI Taxonomy" id="1594786"/>
    <lineage>
        <taxon>Eukaryota</taxon>
        <taxon>Metazoa</taxon>
        <taxon>Chordata</taxon>
        <taxon>Craniata</taxon>
        <taxon>Vertebrata</taxon>
        <taxon>Euteleostomi</taxon>
        <taxon>Actinopterygii</taxon>
        <taxon>Neopterygii</taxon>
        <taxon>Teleostei</taxon>
        <taxon>Ostariophysi</taxon>
        <taxon>Siluriformes</taxon>
        <taxon>Clariidae</taxon>
        <taxon>Clarias</taxon>
    </lineage>
</organism>
<keyword evidence="5" id="KW-0882">Thioester bond</keyword>
<dbReference type="Pfam" id="PF00207">
    <property type="entry name" value="A2M"/>
    <property type="match status" value="1"/>
</dbReference>
<feature type="non-terminal residue" evidence="11">
    <location>
        <position position="1"/>
    </location>
</feature>
<dbReference type="GO" id="GO:0004867">
    <property type="term" value="F:serine-type endopeptidase inhibitor activity"/>
    <property type="evidence" value="ECO:0007669"/>
    <property type="project" value="UniProtKB-KW"/>
</dbReference>
<dbReference type="Gene3D" id="2.20.130.20">
    <property type="match status" value="1"/>
</dbReference>
<dbReference type="SUPFAM" id="SSF48239">
    <property type="entry name" value="Terpenoid cyclases/Protein prenyltransferases"/>
    <property type="match status" value="1"/>
</dbReference>
<keyword evidence="6" id="KW-1015">Disulfide bond</keyword>
<dbReference type="InterPro" id="IPR050473">
    <property type="entry name" value="A2M/Complement_sys"/>
</dbReference>
<dbReference type="InterPro" id="IPR013783">
    <property type="entry name" value="Ig-like_fold"/>
</dbReference>
<comment type="caution">
    <text evidence="11">The sequence shown here is derived from an EMBL/GenBank/DDBJ whole genome shotgun (WGS) entry which is preliminary data.</text>
</comment>
<reference evidence="11" key="1">
    <citation type="submission" date="2020-07" db="EMBL/GenBank/DDBJ databases">
        <title>Clarias magur genome sequencing, assembly and annotation.</title>
        <authorList>
            <person name="Kushwaha B."/>
            <person name="Kumar R."/>
            <person name="Das P."/>
            <person name="Joshi C.G."/>
            <person name="Kumar D."/>
            <person name="Nagpure N.S."/>
            <person name="Pandey M."/>
            <person name="Agarwal S."/>
            <person name="Srivastava S."/>
            <person name="Singh M."/>
            <person name="Sahoo L."/>
            <person name="Jayasankar P."/>
            <person name="Meher P.K."/>
            <person name="Koringa P.G."/>
            <person name="Iquebal M.A."/>
            <person name="Das S.P."/>
            <person name="Bit A."/>
            <person name="Patnaik S."/>
            <person name="Patel N."/>
            <person name="Shah T.M."/>
            <person name="Hinsu A."/>
            <person name="Jena J.K."/>
        </authorList>
    </citation>
    <scope>NUCLEOTIDE SEQUENCE</scope>
    <source>
        <strain evidence="11">CIFAMagur01</strain>
        <tissue evidence="11">Testis</tissue>
    </source>
</reference>
<evidence type="ECO:0000256" key="6">
    <source>
        <dbReference type="ARBA" id="ARBA00023157"/>
    </source>
</evidence>
<evidence type="ECO:0000259" key="9">
    <source>
        <dbReference type="SMART" id="SM01360"/>
    </source>
</evidence>
<dbReference type="CDD" id="cd02897">
    <property type="entry name" value="A2M_2"/>
    <property type="match status" value="1"/>
</dbReference>
<dbReference type="EMBL" id="QNUK01000520">
    <property type="protein sequence ID" value="KAF5892202.1"/>
    <property type="molecule type" value="Genomic_DNA"/>
</dbReference>
<dbReference type="Pfam" id="PF07703">
    <property type="entry name" value="A2M_BRD"/>
    <property type="match status" value="1"/>
</dbReference>
<feature type="domain" description="Alpha-macroglobulin receptor-binding" evidence="10">
    <location>
        <begin position="1199"/>
        <end position="1283"/>
    </location>
</feature>
<dbReference type="InterPro" id="IPR036595">
    <property type="entry name" value="A-macroglobulin_rcpt-bd_sf"/>
</dbReference>
<dbReference type="SMART" id="SM01361">
    <property type="entry name" value="A2M_recep"/>
    <property type="match status" value="1"/>
</dbReference>
<evidence type="ECO:0000313" key="12">
    <source>
        <dbReference type="Proteomes" id="UP000727407"/>
    </source>
</evidence>
<dbReference type="InterPro" id="IPR011626">
    <property type="entry name" value="Alpha-macroglobulin_TED"/>
</dbReference>
<dbReference type="Gene3D" id="1.50.10.20">
    <property type="match status" value="1"/>
</dbReference>
<keyword evidence="4" id="KW-0722">Serine protease inhibitor</keyword>
<evidence type="ECO:0000256" key="5">
    <source>
        <dbReference type="ARBA" id="ARBA00022966"/>
    </source>
</evidence>
<dbReference type="Gene3D" id="2.60.40.690">
    <property type="entry name" value="Alpha-macroglobulin, receptor-binding domain"/>
    <property type="match status" value="1"/>
</dbReference>
<dbReference type="Gene3D" id="2.60.40.10">
    <property type="entry name" value="Immunoglobulins"/>
    <property type="match status" value="2"/>
</dbReference>
<comment type="similarity">
    <text evidence="1">Belongs to the protease inhibitor I39 (alpha-2-macroglobulin) family.</text>
</comment>
<protein>
    <submittedName>
        <fullName evidence="11">Antigen like protein</fullName>
    </submittedName>
</protein>
<dbReference type="Pfam" id="PF07677">
    <property type="entry name" value="A2M_recep"/>
    <property type="match status" value="1"/>
</dbReference>
<feature type="domain" description="Alpha-2-macroglobulin" evidence="9">
    <location>
        <begin position="597"/>
        <end position="691"/>
    </location>
</feature>
<evidence type="ECO:0000256" key="1">
    <source>
        <dbReference type="ARBA" id="ARBA00010952"/>
    </source>
</evidence>
<accession>A0A8J4WV56</accession>
<dbReference type="PANTHER" id="PTHR11412:SF136">
    <property type="entry name" value="CD109 ANTIGEN"/>
    <property type="match status" value="1"/>
</dbReference>
<dbReference type="GO" id="GO:0005615">
    <property type="term" value="C:extracellular space"/>
    <property type="evidence" value="ECO:0007669"/>
    <property type="project" value="InterPro"/>
</dbReference>
<keyword evidence="3" id="KW-0732">Signal</keyword>
<dbReference type="SMART" id="SM01359">
    <property type="entry name" value="A2M_N_2"/>
    <property type="match status" value="1"/>
</dbReference>
<dbReference type="FunFam" id="2.60.40.1930:FF:000001">
    <property type="entry name" value="CD109 isoform 3"/>
    <property type="match status" value="1"/>
</dbReference>
<evidence type="ECO:0000256" key="2">
    <source>
        <dbReference type="ARBA" id="ARBA00022690"/>
    </source>
</evidence>
<feature type="domain" description="Alpha-2-macroglobulin bait region" evidence="8">
    <location>
        <begin position="424"/>
        <end position="554"/>
    </location>
</feature>
<dbReference type="InterPro" id="IPR009048">
    <property type="entry name" value="A-macroglobulin_rcpt-bd"/>
</dbReference>
<dbReference type="SUPFAM" id="SSF49410">
    <property type="entry name" value="Alpha-macroglobulin receptor domain"/>
    <property type="match status" value="1"/>
</dbReference>
<evidence type="ECO:0000259" key="8">
    <source>
        <dbReference type="SMART" id="SM01359"/>
    </source>
</evidence>
<dbReference type="Pfam" id="PF17791">
    <property type="entry name" value="MG3"/>
    <property type="match status" value="1"/>
</dbReference>
<evidence type="ECO:0000259" key="10">
    <source>
        <dbReference type="SMART" id="SM01361"/>
    </source>
</evidence>
<dbReference type="PROSITE" id="PS00477">
    <property type="entry name" value="ALPHA_2_MACROGLOBULIN"/>
    <property type="match status" value="1"/>
</dbReference>
<dbReference type="InterPro" id="IPR001599">
    <property type="entry name" value="Macroglobln_a2"/>
</dbReference>
<dbReference type="InterPro" id="IPR047565">
    <property type="entry name" value="Alpha-macroglob_thiol-ester_cl"/>
</dbReference>
<dbReference type="Gene3D" id="2.60.40.1940">
    <property type="match status" value="1"/>
</dbReference>
<keyword evidence="2" id="KW-0646">Protease inhibitor</keyword>
<dbReference type="Proteomes" id="UP000727407">
    <property type="component" value="Unassembled WGS sequence"/>
</dbReference>
<evidence type="ECO:0000313" key="11">
    <source>
        <dbReference type="EMBL" id="KAF5892202.1"/>
    </source>
</evidence>
<evidence type="ECO:0000256" key="4">
    <source>
        <dbReference type="ARBA" id="ARBA00022900"/>
    </source>
</evidence>
<keyword evidence="7" id="KW-0325">Glycoprotein</keyword>
<evidence type="ECO:0000256" key="3">
    <source>
        <dbReference type="ARBA" id="ARBA00022729"/>
    </source>
</evidence>
<dbReference type="InterPro" id="IPR019742">
    <property type="entry name" value="MacrogloblnA2_CS"/>
</dbReference>
<name>A0A8J4WV56_CLAMG</name>
<dbReference type="SMART" id="SM01360">
    <property type="entry name" value="A2M"/>
    <property type="match status" value="1"/>
</dbReference>
<proteinExistence type="inferred from homology"/>
<dbReference type="InterPro" id="IPR041555">
    <property type="entry name" value="MG3"/>
</dbReference>